<comment type="caution">
    <text evidence="2">The sequence shown here is derived from an EMBL/GenBank/DDBJ whole genome shotgun (WGS) entry which is preliminary data.</text>
</comment>
<feature type="region of interest" description="Disordered" evidence="1">
    <location>
        <begin position="88"/>
        <end position="124"/>
    </location>
</feature>
<evidence type="ECO:0000256" key="1">
    <source>
        <dbReference type="SAM" id="MobiDB-lite"/>
    </source>
</evidence>
<protein>
    <submittedName>
        <fullName evidence="2">Uncharacterized protein</fullName>
    </submittedName>
</protein>
<accession>A0A8H4N971</accession>
<evidence type="ECO:0000313" key="2">
    <source>
        <dbReference type="EMBL" id="KAF4416015.1"/>
    </source>
</evidence>
<reference evidence="2 3" key="1">
    <citation type="submission" date="2020-01" db="EMBL/GenBank/DDBJ databases">
        <title>Identification and distribution of gene clusters putatively required for synthesis of sphingolipid metabolism inhibitors in phylogenetically diverse species of the filamentous fungus Fusarium.</title>
        <authorList>
            <person name="Kim H.-S."/>
            <person name="Busman M."/>
            <person name="Brown D.W."/>
            <person name="Divon H."/>
            <person name="Uhlig S."/>
            <person name="Proctor R.H."/>
        </authorList>
    </citation>
    <scope>NUCLEOTIDE SEQUENCE [LARGE SCALE GENOMIC DNA]</scope>
    <source>
        <strain evidence="2 3">NRRL 13308</strain>
    </source>
</reference>
<dbReference type="Proteomes" id="UP000536711">
    <property type="component" value="Unassembled WGS sequence"/>
</dbReference>
<feature type="compositionally biased region" description="Polar residues" evidence="1">
    <location>
        <begin position="101"/>
        <end position="111"/>
    </location>
</feature>
<dbReference type="OrthoDB" id="5102981at2759"/>
<gene>
    <name evidence="2" type="ORF">FACUT_12929</name>
</gene>
<evidence type="ECO:0000313" key="3">
    <source>
        <dbReference type="Proteomes" id="UP000536711"/>
    </source>
</evidence>
<keyword evidence="3" id="KW-1185">Reference proteome</keyword>
<proteinExistence type="predicted"/>
<feature type="region of interest" description="Disordered" evidence="1">
    <location>
        <begin position="1"/>
        <end position="50"/>
    </location>
</feature>
<dbReference type="EMBL" id="JAADJF010000490">
    <property type="protein sequence ID" value="KAF4416015.1"/>
    <property type="molecule type" value="Genomic_DNA"/>
</dbReference>
<sequence>MQDTGPQIADLDVSDAISHAAPSGGNYPVLESQEPSPPVPGNRRGSLDDTKLRAVAVAAASMLPGITEPSITEPGLFKKTLAPVEIPSPTKRLVSERDASSDSQRSGSQAYRSPKRRKLTSNTSEEIISSLRNVAESILRQLDMLSPVQSHEPTADVSVQSIHDTIEVAVDEIVNGWSDTLSSTRLLQNYIAQPSSTPLP</sequence>
<organism evidence="2 3">
    <name type="scientific">Fusarium acutatum</name>
    <dbReference type="NCBI Taxonomy" id="78861"/>
    <lineage>
        <taxon>Eukaryota</taxon>
        <taxon>Fungi</taxon>
        <taxon>Dikarya</taxon>
        <taxon>Ascomycota</taxon>
        <taxon>Pezizomycotina</taxon>
        <taxon>Sordariomycetes</taxon>
        <taxon>Hypocreomycetidae</taxon>
        <taxon>Hypocreales</taxon>
        <taxon>Nectriaceae</taxon>
        <taxon>Fusarium</taxon>
        <taxon>Fusarium fujikuroi species complex</taxon>
    </lineage>
</organism>
<dbReference type="AlphaFoldDB" id="A0A8H4N971"/>
<name>A0A8H4N971_9HYPO</name>